<evidence type="ECO:0000256" key="1">
    <source>
        <dbReference type="SAM" id="MobiDB-lite"/>
    </source>
</evidence>
<dbReference type="PANTHER" id="PTHR47117">
    <property type="entry name" value="STAR-RELATED LIPID TRANSFER PROTEIN 9"/>
    <property type="match status" value="1"/>
</dbReference>
<name>A0A452U2Q7_URSMA</name>
<dbReference type="GO" id="GO:0005814">
    <property type="term" value="C:centriole"/>
    <property type="evidence" value="ECO:0007669"/>
    <property type="project" value="TreeGrafter"/>
</dbReference>
<dbReference type="Ensembl" id="ENSUMAT00000017719.1">
    <property type="protein sequence ID" value="ENSUMAP00000014963.1"/>
    <property type="gene ID" value="ENSUMAG00000010998.1"/>
</dbReference>
<dbReference type="GO" id="GO:0003777">
    <property type="term" value="F:microtubule motor activity"/>
    <property type="evidence" value="ECO:0007669"/>
    <property type="project" value="TreeGrafter"/>
</dbReference>
<feature type="region of interest" description="Disordered" evidence="1">
    <location>
        <begin position="191"/>
        <end position="294"/>
    </location>
</feature>
<accession>A0A452U2Q7</accession>
<dbReference type="GO" id="GO:0005634">
    <property type="term" value="C:nucleus"/>
    <property type="evidence" value="ECO:0007669"/>
    <property type="project" value="TreeGrafter"/>
</dbReference>
<feature type="compositionally biased region" description="Basic and acidic residues" evidence="1">
    <location>
        <begin position="17"/>
        <end position="32"/>
    </location>
</feature>
<feature type="compositionally biased region" description="Low complexity" evidence="1">
    <location>
        <begin position="258"/>
        <end position="275"/>
    </location>
</feature>
<proteinExistence type="predicted"/>
<organism evidence="2">
    <name type="scientific">Ursus maritimus</name>
    <name type="common">Polar bear</name>
    <name type="synonym">Thalarctos maritimus</name>
    <dbReference type="NCBI Taxonomy" id="29073"/>
    <lineage>
        <taxon>Eukaryota</taxon>
        <taxon>Metazoa</taxon>
        <taxon>Chordata</taxon>
        <taxon>Craniata</taxon>
        <taxon>Vertebrata</taxon>
        <taxon>Euteleostomi</taxon>
        <taxon>Mammalia</taxon>
        <taxon>Eutheria</taxon>
        <taxon>Laurasiatheria</taxon>
        <taxon>Carnivora</taxon>
        <taxon>Caniformia</taxon>
        <taxon>Ursidae</taxon>
        <taxon>Ursus</taxon>
    </lineage>
</organism>
<feature type="compositionally biased region" description="Polar residues" evidence="1">
    <location>
        <begin position="55"/>
        <end position="65"/>
    </location>
</feature>
<feature type="region of interest" description="Disordered" evidence="1">
    <location>
        <begin position="1"/>
        <end position="94"/>
    </location>
</feature>
<reference evidence="2" key="1">
    <citation type="submission" date="2019-03" db="UniProtKB">
        <authorList>
            <consortium name="Ensembl"/>
        </authorList>
    </citation>
    <scope>IDENTIFICATION</scope>
</reference>
<protein>
    <submittedName>
        <fullName evidence="2">Uncharacterized protein</fullName>
    </submittedName>
</protein>
<dbReference type="GO" id="GO:0005737">
    <property type="term" value="C:cytoplasm"/>
    <property type="evidence" value="ECO:0007669"/>
    <property type="project" value="TreeGrafter"/>
</dbReference>
<feature type="region of interest" description="Disordered" evidence="1">
    <location>
        <begin position="366"/>
        <end position="390"/>
    </location>
</feature>
<sequence length="518" mass="56293">MRPGGQDHSVADGGSRSVEDPEKKAAEKKASTELEAAFSSAGMCSEPQRMFRDSSGGSQNAQETQAKPEPPLTTERPHTLDLSEGSVESELLGEAQHGYLGNAIQCLPEKQQFSYKSRDHSGLDPQAGFVAKLKHISRHQADGPWEEEEQQRDQESGGGKEPAQGRTSQCSHEGGLDGCQIRDAGREEACAAKPHVSKMFSSGFKDSATMPLGQSEAPWPTPLSPGLPASGREQPAPPSRCSLPVIAVVSGPRHSRSSPRPQFSEVSSSQSLQELNMSVEPPSPTDEDTQEPNRLWFPHPTDYFSGNSAVRTSLEGEGCGQKASSNLDNSTADYWLPKPATPPYPRSSTLSCMPTPDFMTGWTSSTLEEEAWQESPERPGGQARPEKWHSKADKGTLHFNSSDINPYILSSRPEGPVQIGWKQYVFGSAVDVSCGQIPQGLIPSNMAHCSSMDNGLECQNSPLYSHLSTYANARDLSSPHSIGNAQGSRKLWEVWGSSFALENLHILNNYLFEREQSE</sequence>
<dbReference type="GeneTree" id="ENSGT00960000187136"/>
<feature type="compositionally biased region" description="Low complexity" evidence="1">
    <location>
        <begin position="82"/>
        <end position="94"/>
    </location>
</feature>
<dbReference type="GO" id="GO:0051225">
    <property type="term" value="P:spindle assembly"/>
    <property type="evidence" value="ECO:0007669"/>
    <property type="project" value="TreeGrafter"/>
</dbReference>
<dbReference type="GO" id="GO:0008017">
    <property type="term" value="F:microtubule binding"/>
    <property type="evidence" value="ECO:0007669"/>
    <property type="project" value="TreeGrafter"/>
</dbReference>
<feature type="region of interest" description="Disordered" evidence="1">
    <location>
        <begin position="115"/>
        <end position="179"/>
    </location>
</feature>
<dbReference type="AlphaFoldDB" id="A0A452U2Q7"/>
<dbReference type="PANTHER" id="PTHR47117:SF1">
    <property type="entry name" value="STAR-RELATED LIPID TRANSFER PROTEIN 9"/>
    <property type="match status" value="1"/>
</dbReference>
<dbReference type="OMA" id="RMFRDSS"/>
<evidence type="ECO:0000313" key="2">
    <source>
        <dbReference type="Ensembl" id="ENSUMAP00000014963"/>
    </source>
</evidence>